<dbReference type="PROSITE" id="PS50011">
    <property type="entry name" value="PROTEIN_KINASE_DOM"/>
    <property type="match status" value="1"/>
</dbReference>
<dbReference type="SMART" id="SM00220">
    <property type="entry name" value="S_TKc"/>
    <property type="match status" value="1"/>
</dbReference>
<sequence length="497" mass="55240">MDGAALLSKRGGDVKRKTSHLDQSLKVDDAAEDSEGATLAVDVNGTNGAYEEGEFSAFSFSSSSFSRGDAFRAKEKKKKETGFPTVVLQKPSRRDFGTIAFILTSSVLLHALVGAARRAREARWQAFLEELPQLSRSHTPELNGIRERLVAAMKERRKVEKGGWRSLLSWIKSRDSSSSSHSIDDDVDQDGYIEKEIVPSTYLHMRVYGNQSEAGGDMKDQKIPLEGDPKVSERKSQGFFVRAIHGGGRYEKESREKEERGGSGKLSVGGIDRAVVEAEILRNKIPKDAKFIYPFLGIFRDMKDRITYIIYPKSEGSLLDLAQESPDDVNISIAAAEMVYALKTLHESGYVHRDIQLRNFLVDQKGHLGLWNFKHAVAKNTRVDHEVYAFRKNASNQAPEVSHPEEGHESSRGVYTEKSDIYSLGVAFRELVATVGGPDTNAATRYLTNLSDQMMAKNPQDRPSLDTILQHGLFSHVDFVNLGKLTPALNHVQPKAS</sequence>
<gene>
    <name evidence="3" type="ORF">CSUI_004450</name>
</gene>
<dbReference type="RefSeq" id="XP_067923370.1">
    <property type="nucleotide sequence ID" value="XM_068064641.1"/>
</dbReference>
<proteinExistence type="predicted"/>
<feature type="region of interest" description="Disordered" evidence="1">
    <location>
        <begin position="1"/>
        <end position="27"/>
    </location>
</feature>
<evidence type="ECO:0000313" key="3">
    <source>
        <dbReference type="EMBL" id="PHJ21690.1"/>
    </source>
</evidence>
<dbReference type="GO" id="GO:0004674">
    <property type="term" value="F:protein serine/threonine kinase activity"/>
    <property type="evidence" value="ECO:0007669"/>
    <property type="project" value="TreeGrafter"/>
</dbReference>
<feature type="region of interest" description="Disordered" evidence="1">
    <location>
        <begin position="394"/>
        <end position="414"/>
    </location>
</feature>
<dbReference type="InterPro" id="IPR011009">
    <property type="entry name" value="Kinase-like_dom_sf"/>
</dbReference>
<name>A0A2C6KMI5_9APIC</name>
<dbReference type="VEuPathDB" id="ToxoDB:CSUI_004450"/>
<evidence type="ECO:0000259" key="2">
    <source>
        <dbReference type="PROSITE" id="PS50011"/>
    </source>
</evidence>
<comment type="caution">
    <text evidence="3">The sequence shown here is derived from an EMBL/GenBank/DDBJ whole genome shotgun (WGS) entry which is preliminary data.</text>
</comment>
<dbReference type="GeneID" id="94427852"/>
<dbReference type="GO" id="GO:0005634">
    <property type="term" value="C:nucleus"/>
    <property type="evidence" value="ECO:0007669"/>
    <property type="project" value="TreeGrafter"/>
</dbReference>
<dbReference type="PANTHER" id="PTHR44167">
    <property type="entry name" value="OVARIAN-SPECIFIC SERINE/THREONINE-PROTEIN KINASE LOK-RELATED"/>
    <property type="match status" value="1"/>
</dbReference>
<dbReference type="SUPFAM" id="SSF56112">
    <property type="entry name" value="Protein kinase-like (PK-like)"/>
    <property type="match status" value="1"/>
</dbReference>
<dbReference type="InterPro" id="IPR000719">
    <property type="entry name" value="Prot_kinase_dom"/>
</dbReference>
<reference evidence="3 4" key="1">
    <citation type="journal article" date="2017" name="Int. J. Parasitol.">
        <title>The genome of the protozoan parasite Cystoisospora suis and a reverse vaccinology approach to identify vaccine candidates.</title>
        <authorList>
            <person name="Palmieri N."/>
            <person name="Shrestha A."/>
            <person name="Ruttkowski B."/>
            <person name="Beck T."/>
            <person name="Vogl C."/>
            <person name="Tomley F."/>
            <person name="Blake D.P."/>
            <person name="Joachim A."/>
        </authorList>
    </citation>
    <scope>NUCLEOTIDE SEQUENCE [LARGE SCALE GENOMIC DNA]</scope>
    <source>
        <strain evidence="3 4">Wien I</strain>
    </source>
</reference>
<dbReference type="OrthoDB" id="840771at2759"/>
<feature type="compositionally biased region" description="Basic and acidic residues" evidence="1">
    <location>
        <begin position="402"/>
        <end position="414"/>
    </location>
</feature>
<evidence type="ECO:0000313" key="4">
    <source>
        <dbReference type="Proteomes" id="UP000221165"/>
    </source>
</evidence>
<dbReference type="Proteomes" id="UP000221165">
    <property type="component" value="Unassembled WGS sequence"/>
</dbReference>
<dbReference type="GO" id="GO:0044773">
    <property type="term" value="P:mitotic DNA damage checkpoint signaling"/>
    <property type="evidence" value="ECO:0007669"/>
    <property type="project" value="TreeGrafter"/>
</dbReference>
<dbReference type="Pfam" id="PF00069">
    <property type="entry name" value="Pkinase"/>
    <property type="match status" value="1"/>
</dbReference>
<keyword evidence="3" id="KW-0418">Kinase</keyword>
<dbReference type="CDD" id="cd00180">
    <property type="entry name" value="PKc"/>
    <property type="match status" value="1"/>
</dbReference>
<feature type="compositionally biased region" description="Basic and acidic residues" evidence="1">
    <location>
        <begin position="10"/>
        <end position="27"/>
    </location>
</feature>
<dbReference type="Gene3D" id="1.10.510.10">
    <property type="entry name" value="Transferase(Phosphotransferase) domain 1"/>
    <property type="match status" value="1"/>
</dbReference>
<dbReference type="AlphaFoldDB" id="A0A2C6KMI5"/>
<dbReference type="GO" id="GO:0005524">
    <property type="term" value="F:ATP binding"/>
    <property type="evidence" value="ECO:0007669"/>
    <property type="project" value="InterPro"/>
</dbReference>
<accession>A0A2C6KMI5</accession>
<evidence type="ECO:0000256" key="1">
    <source>
        <dbReference type="SAM" id="MobiDB-lite"/>
    </source>
</evidence>
<dbReference type="PANTHER" id="PTHR44167:SF24">
    <property type="entry name" value="SERINE_THREONINE-PROTEIN KINASE CHK2"/>
    <property type="match status" value="1"/>
</dbReference>
<dbReference type="EMBL" id="MIGC01002079">
    <property type="protein sequence ID" value="PHJ21690.1"/>
    <property type="molecule type" value="Genomic_DNA"/>
</dbReference>
<protein>
    <submittedName>
        <fullName evidence="3">Rhoptry kinase family protein rop35</fullName>
    </submittedName>
</protein>
<keyword evidence="4" id="KW-1185">Reference proteome</keyword>
<organism evidence="3 4">
    <name type="scientific">Cystoisospora suis</name>
    <dbReference type="NCBI Taxonomy" id="483139"/>
    <lineage>
        <taxon>Eukaryota</taxon>
        <taxon>Sar</taxon>
        <taxon>Alveolata</taxon>
        <taxon>Apicomplexa</taxon>
        <taxon>Conoidasida</taxon>
        <taxon>Coccidia</taxon>
        <taxon>Eucoccidiorida</taxon>
        <taxon>Eimeriorina</taxon>
        <taxon>Sarcocystidae</taxon>
        <taxon>Cystoisospora</taxon>
    </lineage>
</organism>
<feature type="domain" description="Protein kinase" evidence="2">
    <location>
        <begin position="239"/>
        <end position="474"/>
    </location>
</feature>
<keyword evidence="3" id="KW-0808">Transferase</keyword>